<feature type="compositionally biased region" description="Low complexity" evidence="8">
    <location>
        <begin position="1"/>
        <end position="16"/>
    </location>
</feature>
<evidence type="ECO:0000256" key="6">
    <source>
        <dbReference type="ARBA" id="ARBA00022840"/>
    </source>
</evidence>
<keyword evidence="11" id="KW-1185">Reference proteome</keyword>
<dbReference type="PROSITE" id="PS00107">
    <property type="entry name" value="PROTEIN_KINASE_ATP"/>
    <property type="match status" value="1"/>
</dbReference>
<dbReference type="GO" id="GO:0005524">
    <property type="term" value="F:ATP binding"/>
    <property type="evidence" value="ECO:0007669"/>
    <property type="project" value="UniProtKB-UniRule"/>
</dbReference>
<dbReference type="Gene3D" id="1.10.510.10">
    <property type="entry name" value="Transferase(Phosphotransferase) domain 1"/>
    <property type="match status" value="1"/>
</dbReference>
<dbReference type="GO" id="GO:0005737">
    <property type="term" value="C:cytoplasm"/>
    <property type="evidence" value="ECO:0007669"/>
    <property type="project" value="TreeGrafter"/>
</dbReference>
<accession>A0A1Y2C4S3</accession>
<feature type="region of interest" description="Disordered" evidence="8">
    <location>
        <begin position="1"/>
        <end position="58"/>
    </location>
</feature>
<dbReference type="AlphaFoldDB" id="A0A1Y2C4S3"/>
<evidence type="ECO:0000256" key="3">
    <source>
        <dbReference type="ARBA" id="ARBA00022679"/>
    </source>
</evidence>
<dbReference type="FunFam" id="1.10.510.10:FF:000571">
    <property type="entry name" value="Maternal embryonic leucine zipper kinase"/>
    <property type="match status" value="1"/>
</dbReference>
<dbReference type="STRING" id="329046.A0A1Y2C4S3"/>
<dbReference type="InterPro" id="IPR017441">
    <property type="entry name" value="Protein_kinase_ATP_BS"/>
</dbReference>
<dbReference type="InterPro" id="IPR011009">
    <property type="entry name" value="Kinase-like_dom_sf"/>
</dbReference>
<evidence type="ECO:0000256" key="7">
    <source>
        <dbReference type="PROSITE-ProRule" id="PRU10141"/>
    </source>
</evidence>
<evidence type="ECO:0000259" key="9">
    <source>
        <dbReference type="PROSITE" id="PS50011"/>
    </source>
</evidence>
<evidence type="ECO:0000256" key="4">
    <source>
        <dbReference type="ARBA" id="ARBA00022741"/>
    </source>
</evidence>
<evidence type="ECO:0000256" key="8">
    <source>
        <dbReference type="SAM" id="MobiDB-lite"/>
    </source>
</evidence>
<comment type="caution">
    <text evidence="10">The sequence shown here is derived from an EMBL/GenBank/DDBJ whole genome shotgun (WGS) entry which is preliminary data.</text>
</comment>
<evidence type="ECO:0000256" key="1">
    <source>
        <dbReference type="ARBA" id="ARBA00010791"/>
    </source>
</evidence>
<evidence type="ECO:0000313" key="10">
    <source>
        <dbReference type="EMBL" id="ORY42033.1"/>
    </source>
</evidence>
<feature type="region of interest" description="Disordered" evidence="8">
    <location>
        <begin position="675"/>
        <end position="715"/>
    </location>
</feature>
<dbReference type="Proteomes" id="UP000193642">
    <property type="component" value="Unassembled WGS sequence"/>
</dbReference>
<keyword evidence="6 7" id="KW-0067">ATP-binding</keyword>
<keyword evidence="4 7" id="KW-0547">Nucleotide-binding</keyword>
<evidence type="ECO:0000256" key="2">
    <source>
        <dbReference type="ARBA" id="ARBA00022527"/>
    </source>
</evidence>
<dbReference type="EMBL" id="MCGO01000030">
    <property type="protein sequence ID" value="ORY42033.1"/>
    <property type="molecule type" value="Genomic_DNA"/>
</dbReference>
<dbReference type="GO" id="GO:0004674">
    <property type="term" value="F:protein serine/threonine kinase activity"/>
    <property type="evidence" value="ECO:0007669"/>
    <property type="project" value="UniProtKB-KW"/>
</dbReference>
<feature type="domain" description="Protein kinase" evidence="9">
    <location>
        <begin position="68"/>
        <end position="333"/>
    </location>
</feature>
<gene>
    <name evidence="10" type="ORF">BCR33DRAFT_698975</name>
</gene>
<dbReference type="SMART" id="SM00220">
    <property type="entry name" value="S_TKc"/>
    <property type="match status" value="1"/>
</dbReference>
<dbReference type="PANTHER" id="PTHR24346:SF82">
    <property type="entry name" value="KP78A-RELATED"/>
    <property type="match status" value="1"/>
</dbReference>
<reference evidence="10 11" key="1">
    <citation type="submission" date="2016-07" db="EMBL/GenBank/DDBJ databases">
        <title>Pervasive Adenine N6-methylation of Active Genes in Fungi.</title>
        <authorList>
            <consortium name="DOE Joint Genome Institute"/>
            <person name="Mondo S.J."/>
            <person name="Dannebaum R.O."/>
            <person name="Kuo R.C."/>
            <person name="Labutti K."/>
            <person name="Haridas S."/>
            <person name="Kuo A."/>
            <person name="Salamov A."/>
            <person name="Ahrendt S.R."/>
            <person name="Lipzen A."/>
            <person name="Sullivan W."/>
            <person name="Andreopoulos W.B."/>
            <person name="Clum A."/>
            <person name="Lindquist E."/>
            <person name="Daum C."/>
            <person name="Ramamoorthy G.K."/>
            <person name="Gryganskyi A."/>
            <person name="Culley D."/>
            <person name="Magnuson J.K."/>
            <person name="James T.Y."/>
            <person name="O'Malley M.A."/>
            <person name="Stajich J.E."/>
            <person name="Spatafora J.W."/>
            <person name="Visel A."/>
            <person name="Grigoriev I.V."/>
        </authorList>
    </citation>
    <scope>NUCLEOTIDE SEQUENCE [LARGE SCALE GENOMIC DNA]</scope>
    <source>
        <strain evidence="10 11">JEL800</strain>
    </source>
</reference>
<name>A0A1Y2C4S3_9FUNG</name>
<dbReference type="PANTHER" id="PTHR24346">
    <property type="entry name" value="MAP/MICROTUBULE AFFINITY-REGULATING KINASE"/>
    <property type="match status" value="1"/>
</dbReference>
<proteinExistence type="inferred from homology"/>
<sequence length="732" mass="82065">MLHTTETSEPPLSTTPIDPKPKRIVELTSVQTITGIESDEEEEDVSPSRSDDHHPPKPKRVRLIFGTWILGKTIGTGSSGSVKLVIHKDIGKKCVVKSIKRQGESTDQSPVVRNKDGIALREHFMIREALVGVTLDHPNILKMHSYVVGKNHFYFFYEYLEGMDLADYITERGRMTENDARYVFKQIIAAVDYCHKSNVIHRDLKLENIRINPIDRKIHLLDFGFSTFYSPKFKQHSSCGSPCYASPEIYLHKPYRGPEVDVWSLGVCLYGMIVAALPFEKEDFDALTECVVGGDFIMPEYASWPLQFLLSQMLAVDPIHRISLVDVLNSPWVLNATLPTQNMTAASALPPLPTPAQRFKAIYRSSADVKFGSLLGIRSGKANDHGRRGLATASGASALLSSPSTYPENASLFAIDWVEDVLRMERHTRAEFLMRELERRAVHRKWSLEREWRTEGCVPPCFDVGDVIVDVGKKVDISVGGSRGALQALTKLAEALKVKGKVGEGNGEMQGTPMPVRSKTMMERVFRKPLGSPFATKTTGGSTTAGWGSSHILPVSLNSRWNIKSDSAANSDSTVQTEGQADNSTVARRLFRKWSTVPAFVVDEVRNPVVTSEPPTMPSGKSHLTLFDENENDLPPSEDNNANRATPKKFFEQLRMPESITNWWRRRFEQEGRLKSKRKSLDMKRRMDNVSKGGAEDGLDTEEGSDTESFECIQPVPRESIYDRIGRHFRKN</sequence>
<dbReference type="OrthoDB" id="193931at2759"/>
<dbReference type="PROSITE" id="PS50011">
    <property type="entry name" value="PROTEIN_KINASE_DOM"/>
    <property type="match status" value="1"/>
</dbReference>
<keyword evidence="5 10" id="KW-0418">Kinase</keyword>
<evidence type="ECO:0000256" key="5">
    <source>
        <dbReference type="ARBA" id="ARBA00022777"/>
    </source>
</evidence>
<protein>
    <submittedName>
        <fullName evidence="10">Kinase-like protein</fullName>
    </submittedName>
</protein>
<evidence type="ECO:0000313" key="11">
    <source>
        <dbReference type="Proteomes" id="UP000193642"/>
    </source>
</evidence>
<dbReference type="GO" id="GO:0035556">
    <property type="term" value="P:intracellular signal transduction"/>
    <property type="evidence" value="ECO:0007669"/>
    <property type="project" value="TreeGrafter"/>
</dbReference>
<dbReference type="SUPFAM" id="SSF56112">
    <property type="entry name" value="Protein kinase-like (PK-like)"/>
    <property type="match status" value="1"/>
</dbReference>
<feature type="compositionally biased region" description="Acidic residues" evidence="8">
    <location>
        <begin position="697"/>
        <end position="709"/>
    </location>
</feature>
<dbReference type="InterPro" id="IPR000719">
    <property type="entry name" value="Prot_kinase_dom"/>
</dbReference>
<feature type="binding site" evidence="7">
    <location>
        <position position="97"/>
    </location>
    <ligand>
        <name>ATP</name>
        <dbReference type="ChEBI" id="CHEBI:30616"/>
    </ligand>
</feature>
<keyword evidence="3" id="KW-0808">Transferase</keyword>
<keyword evidence="2" id="KW-0723">Serine/threonine-protein kinase</keyword>
<dbReference type="Pfam" id="PF00069">
    <property type="entry name" value="Pkinase"/>
    <property type="match status" value="1"/>
</dbReference>
<feature type="compositionally biased region" description="Basic and acidic residues" evidence="8">
    <location>
        <begin position="675"/>
        <end position="689"/>
    </location>
</feature>
<comment type="similarity">
    <text evidence="1">Belongs to the protein kinase superfamily. CAMK Ser/Thr protein kinase family. NIM1 subfamily.</text>
</comment>
<organism evidence="10 11">
    <name type="scientific">Rhizoclosmatium globosum</name>
    <dbReference type="NCBI Taxonomy" id="329046"/>
    <lineage>
        <taxon>Eukaryota</taxon>
        <taxon>Fungi</taxon>
        <taxon>Fungi incertae sedis</taxon>
        <taxon>Chytridiomycota</taxon>
        <taxon>Chytridiomycota incertae sedis</taxon>
        <taxon>Chytridiomycetes</taxon>
        <taxon>Chytridiales</taxon>
        <taxon>Chytriomycetaceae</taxon>
        <taxon>Rhizoclosmatium</taxon>
    </lineage>
</organism>
<dbReference type="GO" id="GO:0000226">
    <property type="term" value="P:microtubule cytoskeleton organization"/>
    <property type="evidence" value="ECO:0007669"/>
    <property type="project" value="TreeGrafter"/>
</dbReference>